<organism evidence="6 7">
    <name type="scientific">Vibrio nigripulchritudo</name>
    <dbReference type="NCBI Taxonomy" id="28173"/>
    <lineage>
        <taxon>Bacteria</taxon>
        <taxon>Pseudomonadati</taxon>
        <taxon>Pseudomonadota</taxon>
        <taxon>Gammaproteobacteria</taxon>
        <taxon>Vibrionales</taxon>
        <taxon>Vibrionaceae</taxon>
        <taxon>Vibrio</taxon>
    </lineage>
</organism>
<dbReference type="PROSITE" id="PS51891">
    <property type="entry name" value="CENP_V_GFA"/>
    <property type="match status" value="1"/>
</dbReference>
<dbReference type="KEGG" id="vni:VIBNI_B0806"/>
<evidence type="ECO:0000313" key="7">
    <source>
        <dbReference type="Proteomes" id="UP000016895"/>
    </source>
</evidence>
<keyword evidence="2" id="KW-0479">Metal-binding</keyword>
<keyword evidence="4" id="KW-0456">Lyase</keyword>
<dbReference type="GO" id="GO:0016846">
    <property type="term" value="F:carbon-sulfur lyase activity"/>
    <property type="evidence" value="ECO:0007669"/>
    <property type="project" value="InterPro"/>
</dbReference>
<dbReference type="RefSeq" id="WP_022561187.1">
    <property type="nucleotide sequence ID" value="NC_022543.1"/>
</dbReference>
<dbReference type="EMBL" id="FO203527">
    <property type="protein sequence ID" value="CCO60593.1"/>
    <property type="molecule type" value="Genomic_DNA"/>
</dbReference>
<dbReference type="Proteomes" id="UP000016895">
    <property type="component" value="Chromosome 2"/>
</dbReference>
<dbReference type="GO" id="GO:0046872">
    <property type="term" value="F:metal ion binding"/>
    <property type="evidence" value="ECO:0007669"/>
    <property type="project" value="UniProtKB-KW"/>
</dbReference>
<dbReference type="Gene3D" id="3.90.1590.10">
    <property type="entry name" value="glutathione-dependent formaldehyde- activating enzyme (gfa)"/>
    <property type="match status" value="1"/>
</dbReference>
<dbReference type="AlphaFoldDB" id="U4KCH7"/>
<dbReference type="InterPro" id="IPR011057">
    <property type="entry name" value="Mss4-like_sf"/>
</dbReference>
<evidence type="ECO:0000256" key="4">
    <source>
        <dbReference type="ARBA" id="ARBA00023239"/>
    </source>
</evidence>
<protein>
    <submittedName>
        <fullName evidence="6">Putative Glutathione-dependent formaldehyde-activating enzyme</fullName>
    </submittedName>
</protein>
<evidence type="ECO:0000259" key="5">
    <source>
        <dbReference type="PROSITE" id="PS51891"/>
    </source>
</evidence>
<dbReference type="SUPFAM" id="SSF51316">
    <property type="entry name" value="Mss4-like"/>
    <property type="match status" value="1"/>
</dbReference>
<name>U4KCH7_9VIBR</name>
<dbReference type="InterPro" id="IPR006913">
    <property type="entry name" value="CENP-V/GFA"/>
</dbReference>
<evidence type="ECO:0000313" key="6">
    <source>
        <dbReference type="EMBL" id="CCO60593.1"/>
    </source>
</evidence>
<dbReference type="PANTHER" id="PTHR33337">
    <property type="entry name" value="GFA DOMAIN-CONTAINING PROTEIN"/>
    <property type="match status" value="1"/>
</dbReference>
<feature type="domain" description="CENP-V/GFA" evidence="5">
    <location>
        <begin position="2"/>
        <end position="120"/>
    </location>
</feature>
<reference evidence="6 7" key="1">
    <citation type="journal article" date="2013" name="ISME J.">
        <title>Comparative genomics of pathogenic lineages of Vibrio nigripulchritudo identifies virulence-associated traits.</title>
        <authorList>
            <person name="Goudenege D."/>
            <person name="Labreuche Y."/>
            <person name="Krin E."/>
            <person name="Ansquer D."/>
            <person name="Mangenot S."/>
            <person name="Calteau A."/>
            <person name="Medigue C."/>
            <person name="Mazel D."/>
            <person name="Polz M.F."/>
            <person name="Le Roux F."/>
        </authorList>
    </citation>
    <scope>NUCLEOTIDE SEQUENCE [LARGE SCALE GENOMIC DNA]</scope>
    <source>
        <strain evidence="7">SnF1</strain>
    </source>
</reference>
<keyword evidence="3" id="KW-0862">Zinc</keyword>
<proteinExistence type="inferred from homology"/>
<evidence type="ECO:0000256" key="3">
    <source>
        <dbReference type="ARBA" id="ARBA00022833"/>
    </source>
</evidence>
<sequence>MHSPINIKCLCGLVTLQLTHLPERFSVCHCSSCQTWNGGPTMMAPCGENVVVLGKEHVKEYRSSEWARRAFCKECGSHMYSRFVNTGTFNIPAGHFASFAQMTMETQYFIDRKPGYYSFEDESETLTSEEVFALFTQSS</sequence>
<dbReference type="PANTHER" id="PTHR33337:SF40">
    <property type="entry name" value="CENP-V_GFA DOMAIN-CONTAINING PROTEIN-RELATED"/>
    <property type="match status" value="1"/>
</dbReference>
<gene>
    <name evidence="6" type="ORF">VIBNI_B0806</name>
</gene>
<dbReference type="STRING" id="28173.VIBNI_B0806"/>
<evidence type="ECO:0000256" key="1">
    <source>
        <dbReference type="ARBA" id="ARBA00005495"/>
    </source>
</evidence>
<accession>U4KCH7</accession>
<dbReference type="eggNOG" id="COG3791">
    <property type="taxonomic scope" value="Bacteria"/>
</dbReference>
<keyword evidence="7" id="KW-1185">Reference proteome</keyword>
<comment type="similarity">
    <text evidence="1">Belongs to the Gfa family.</text>
</comment>
<evidence type="ECO:0000256" key="2">
    <source>
        <dbReference type="ARBA" id="ARBA00022723"/>
    </source>
</evidence>
<dbReference type="PATRIC" id="fig|1260221.3.peg.4440"/>
<dbReference type="Pfam" id="PF04828">
    <property type="entry name" value="GFA"/>
    <property type="match status" value="1"/>
</dbReference>